<gene>
    <name evidence="5" type="ORF">A2746_02310</name>
</gene>
<dbReference type="STRING" id="1802669.A2746_02310"/>
<sequence length="425" mass="47722">MNYFYHQLHTFDSGLRLITIPMEGTRTVTVLVLVGTGSKYETKDINGISHFLEHMMFKGTDKRPGALDISRELDTLGAEYNAFTSKEYTGYYAKASSDKLDTVLDVIFDIFLNSKLDAKEIAIEKGVIAEEINMYRDTPSRYVSDLFEQLLYGDQPAGWDIAGEKEIIQKLERDDFVKYFNSHYVAGDTVVAVAGNINPEEVKEKTAEYFKGVRNGIKVEKLPVAEKQSGPAALIHWKETDQAHFNLGVRSYNMFDDRKYPLSVLSTILGGGMSSRLFQEVRVKRGLAYYIGSENEDYTDTGFFMVRGGVDKNRTMEAIKVVLEELAKARDGGVTEKELQRAKDHVNGGMALFLEHSDNVANAYAGPVLFENKVLTIEEKLAKINAVTLDDISTVARDVIKNEQLNLAIIGPFKDSEPFKEILKI</sequence>
<evidence type="ECO:0000259" key="3">
    <source>
        <dbReference type="Pfam" id="PF00675"/>
    </source>
</evidence>
<dbReference type="GO" id="GO:0004222">
    <property type="term" value="F:metalloendopeptidase activity"/>
    <property type="evidence" value="ECO:0007669"/>
    <property type="project" value="InterPro"/>
</dbReference>
<dbReference type="PROSITE" id="PS00143">
    <property type="entry name" value="INSULINASE"/>
    <property type="match status" value="1"/>
</dbReference>
<proteinExistence type="inferred from homology"/>
<comment type="caution">
    <text evidence="5">The sequence shown here is derived from an EMBL/GenBank/DDBJ whole genome shotgun (WGS) entry which is preliminary data.</text>
</comment>
<evidence type="ECO:0000256" key="1">
    <source>
        <dbReference type="ARBA" id="ARBA00007261"/>
    </source>
</evidence>
<reference evidence="5 6" key="1">
    <citation type="journal article" date="2016" name="Nat. Commun.">
        <title>Thousands of microbial genomes shed light on interconnected biogeochemical processes in an aquifer system.</title>
        <authorList>
            <person name="Anantharaman K."/>
            <person name="Brown C.T."/>
            <person name="Hug L.A."/>
            <person name="Sharon I."/>
            <person name="Castelle C.J."/>
            <person name="Probst A.J."/>
            <person name="Thomas B.C."/>
            <person name="Singh A."/>
            <person name="Wilkins M.J."/>
            <person name="Karaoz U."/>
            <person name="Brodie E.L."/>
            <person name="Williams K.H."/>
            <person name="Hubbard S.S."/>
            <person name="Banfield J.F."/>
        </authorList>
    </citation>
    <scope>NUCLEOTIDE SEQUENCE [LARGE SCALE GENOMIC DNA]</scope>
</reference>
<dbReference type="InterPro" id="IPR011249">
    <property type="entry name" value="Metalloenz_LuxS/M16"/>
</dbReference>
<evidence type="ECO:0000313" key="5">
    <source>
        <dbReference type="EMBL" id="OGN05615.1"/>
    </source>
</evidence>
<dbReference type="EMBL" id="MGJJ01000010">
    <property type="protein sequence ID" value="OGN05615.1"/>
    <property type="molecule type" value="Genomic_DNA"/>
</dbReference>
<dbReference type="Gene3D" id="3.30.830.10">
    <property type="entry name" value="Metalloenzyme, LuxS/M16 peptidase-like"/>
    <property type="match status" value="2"/>
</dbReference>
<evidence type="ECO:0000313" key="6">
    <source>
        <dbReference type="Proteomes" id="UP000177419"/>
    </source>
</evidence>
<dbReference type="InterPro" id="IPR001431">
    <property type="entry name" value="Pept_M16_Zn_BS"/>
</dbReference>
<evidence type="ECO:0000259" key="4">
    <source>
        <dbReference type="Pfam" id="PF05193"/>
    </source>
</evidence>
<dbReference type="Pfam" id="PF05193">
    <property type="entry name" value="Peptidase_M16_C"/>
    <property type="match status" value="1"/>
</dbReference>
<feature type="domain" description="Peptidase M16 C-terminal" evidence="4">
    <location>
        <begin position="170"/>
        <end position="344"/>
    </location>
</feature>
<dbReference type="Pfam" id="PF00675">
    <property type="entry name" value="Peptidase_M16"/>
    <property type="match status" value="1"/>
</dbReference>
<accession>A0A1F8EXL6</accession>
<name>A0A1F8EXL6_9BACT</name>
<evidence type="ECO:0000256" key="2">
    <source>
        <dbReference type="RuleBase" id="RU004447"/>
    </source>
</evidence>
<dbReference type="GO" id="GO:0046872">
    <property type="term" value="F:metal ion binding"/>
    <property type="evidence" value="ECO:0007669"/>
    <property type="project" value="InterPro"/>
</dbReference>
<dbReference type="InterPro" id="IPR007863">
    <property type="entry name" value="Peptidase_M16_C"/>
</dbReference>
<dbReference type="GO" id="GO:0006508">
    <property type="term" value="P:proteolysis"/>
    <property type="evidence" value="ECO:0007669"/>
    <property type="project" value="InterPro"/>
</dbReference>
<comment type="similarity">
    <text evidence="1 2">Belongs to the peptidase M16 family.</text>
</comment>
<dbReference type="InterPro" id="IPR050361">
    <property type="entry name" value="MPP/UQCRC_Complex"/>
</dbReference>
<dbReference type="PANTHER" id="PTHR11851">
    <property type="entry name" value="METALLOPROTEASE"/>
    <property type="match status" value="1"/>
</dbReference>
<evidence type="ECO:0008006" key="7">
    <source>
        <dbReference type="Google" id="ProtNLM"/>
    </source>
</evidence>
<dbReference type="Proteomes" id="UP000177419">
    <property type="component" value="Unassembled WGS sequence"/>
</dbReference>
<organism evidence="5 6">
    <name type="scientific">Candidatus Yanofskybacteria bacterium RIFCSPHIGHO2_01_FULL_44_22</name>
    <dbReference type="NCBI Taxonomy" id="1802669"/>
    <lineage>
        <taxon>Bacteria</taxon>
        <taxon>Candidatus Yanofskyibacteriota</taxon>
    </lineage>
</organism>
<dbReference type="SUPFAM" id="SSF63411">
    <property type="entry name" value="LuxS/MPP-like metallohydrolase"/>
    <property type="match status" value="2"/>
</dbReference>
<dbReference type="InterPro" id="IPR011765">
    <property type="entry name" value="Pept_M16_N"/>
</dbReference>
<dbReference type="PANTHER" id="PTHR11851:SF49">
    <property type="entry name" value="MITOCHONDRIAL-PROCESSING PEPTIDASE SUBUNIT ALPHA"/>
    <property type="match status" value="1"/>
</dbReference>
<dbReference type="AlphaFoldDB" id="A0A1F8EXL6"/>
<feature type="domain" description="Peptidase M16 N-terminal" evidence="3">
    <location>
        <begin position="23"/>
        <end position="161"/>
    </location>
</feature>
<protein>
    <recommendedName>
        <fullName evidence="7">Peptidase M16</fullName>
    </recommendedName>
</protein>